<keyword evidence="3" id="KW-1185">Reference proteome</keyword>
<feature type="domain" description="Polymerase beta nucleotidyltransferase" evidence="1">
    <location>
        <begin position="27"/>
        <end position="86"/>
    </location>
</feature>
<name>A0A9X1NVX9_9HYPH</name>
<dbReference type="Pfam" id="PF18765">
    <property type="entry name" value="Polbeta"/>
    <property type="match status" value="1"/>
</dbReference>
<dbReference type="InterPro" id="IPR043519">
    <property type="entry name" value="NT_sf"/>
</dbReference>
<evidence type="ECO:0000313" key="2">
    <source>
        <dbReference type="EMBL" id="MCE7026492.1"/>
    </source>
</evidence>
<evidence type="ECO:0000259" key="1">
    <source>
        <dbReference type="Pfam" id="PF18765"/>
    </source>
</evidence>
<dbReference type="PANTHER" id="PTHR43449">
    <property type="entry name" value="NUCLEOTIDYLTRANSFERASE"/>
    <property type="match status" value="1"/>
</dbReference>
<dbReference type="Proteomes" id="UP001139035">
    <property type="component" value="Unassembled WGS sequence"/>
</dbReference>
<dbReference type="AlphaFoldDB" id="A0A9X1NVX9"/>
<protein>
    <submittedName>
        <fullName evidence="2">Nucleotidyltransferase domain-containing protein</fullName>
    </submittedName>
</protein>
<dbReference type="Gene3D" id="3.30.460.10">
    <property type="entry name" value="Beta Polymerase, domain 2"/>
    <property type="match status" value="1"/>
</dbReference>
<proteinExistence type="predicted"/>
<dbReference type="PANTHER" id="PTHR43449:SF3">
    <property type="entry name" value="POLYMERASE NUCLEOTIDYL TRANSFERASE DOMAIN-CONTAINING PROTEIN"/>
    <property type="match status" value="1"/>
</dbReference>
<accession>A0A9X1NVX9</accession>
<dbReference type="SUPFAM" id="SSF81301">
    <property type="entry name" value="Nucleotidyltransferase"/>
    <property type="match status" value="1"/>
</dbReference>
<reference evidence="2" key="1">
    <citation type="submission" date="2022-01" db="EMBL/GenBank/DDBJ databases">
        <title>Jiella avicenniae sp. nov., a novel endophytic bacterium isolated from bark of Avicennia marina.</title>
        <authorList>
            <person name="Tuo L."/>
        </authorList>
    </citation>
    <scope>NUCLEOTIDE SEQUENCE</scope>
    <source>
        <strain evidence="2">CBK1P-4</strain>
    </source>
</reference>
<dbReference type="EMBL" id="JAJUWU010000001">
    <property type="protein sequence ID" value="MCE7026492.1"/>
    <property type="molecule type" value="Genomic_DNA"/>
</dbReference>
<dbReference type="CDD" id="cd05403">
    <property type="entry name" value="NT_KNTase_like"/>
    <property type="match status" value="1"/>
</dbReference>
<dbReference type="InterPro" id="IPR041633">
    <property type="entry name" value="Polbeta"/>
</dbReference>
<organism evidence="2 3">
    <name type="scientific">Jiella avicenniae</name>
    <dbReference type="NCBI Taxonomy" id="2907202"/>
    <lineage>
        <taxon>Bacteria</taxon>
        <taxon>Pseudomonadati</taxon>
        <taxon>Pseudomonadota</taxon>
        <taxon>Alphaproteobacteria</taxon>
        <taxon>Hyphomicrobiales</taxon>
        <taxon>Aurantimonadaceae</taxon>
        <taxon>Jiella</taxon>
    </lineage>
</organism>
<dbReference type="RefSeq" id="WP_233717190.1">
    <property type="nucleotide sequence ID" value="NZ_JAJUWU010000001.1"/>
</dbReference>
<gene>
    <name evidence="2" type="ORF">LZD57_00685</name>
</gene>
<sequence length="130" mass="14462">MTKTDHDSSDRGWSLYETRQLRRAAEHLAAHTHAEAVILFGSRARGDNGPDSDWDLCVILPDTVGPGLFNPVNLWSEASGFGLPIQVFPIRRSIFIERSADINSLSHDVLRDGRPIIGHLECFPGIMERA</sequence>
<evidence type="ECO:0000313" key="3">
    <source>
        <dbReference type="Proteomes" id="UP001139035"/>
    </source>
</evidence>
<comment type="caution">
    <text evidence="2">The sequence shown here is derived from an EMBL/GenBank/DDBJ whole genome shotgun (WGS) entry which is preliminary data.</text>
</comment>